<dbReference type="InterPro" id="IPR045376">
    <property type="entry name" value="Maf_N"/>
</dbReference>
<dbReference type="AlphaFoldDB" id="A0AAC9RPX9"/>
<evidence type="ECO:0000256" key="1">
    <source>
        <dbReference type="SAM" id="Phobius"/>
    </source>
</evidence>
<dbReference type="Pfam" id="PF20157">
    <property type="entry name" value="Maf_flag10_N"/>
    <property type="match status" value="1"/>
</dbReference>
<dbReference type="Proteomes" id="UP000192478">
    <property type="component" value="Chromosome"/>
</dbReference>
<feature type="domain" description="Glycosyltransferase Maf N-terminal" evidence="3">
    <location>
        <begin position="80"/>
        <end position="150"/>
    </location>
</feature>
<dbReference type="PANTHER" id="PTHR41786:SF1">
    <property type="entry name" value="6-HYDROXYMETHYLPTERIN DIPHOSPHOKINASE MPTE-LIKE DOMAIN-CONTAINING PROTEIN"/>
    <property type="match status" value="1"/>
</dbReference>
<feature type="domain" description="6-hydroxymethylpterin diphosphokinase MptE-like" evidence="2">
    <location>
        <begin position="215"/>
        <end position="385"/>
    </location>
</feature>
<feature type="transmembrane region" description="Helical" evidence="1">
    <location>
        <begin position="156"/>
        <end position="175"/>
    </location>
</feature>
<dbReference type="EMBL" id="CP017603">
    <property type="protein sequence ID" value="AOY78155.1"/>
    <property type="molecule type" value="Genomic_DNA"/>
</dbReference>
<proteinExistence type="predicted"/>
<reference evidence="4 6" key="1">
    <citation type="submission" date="2016-10" db="EMBL/GenBank/DDBJ databases">
        <title>Complete Genome Sequence of Acetogen Clostridium formicoaceticum ATCC 27076.</title>
        <authorList>
            <person name="Bao T."/>
            <person name="Cheng C."/>
            <person name="Zhao J."/>
            <person name="Yang S.-T."/>
            <person name="Wang J."/>
            <person name="Wang M."/>
        </authorList>
    </citation>
    <scope>NUCLEOTIDE SEQUENCE [LARGE SCALE GENOMIC DNA]</scope>
    <source>
        <strain evidence="4 6">ATCC 27076</strain>
    </source>
</reference>
<evidence type="ECO:0000313" key="4">
    <source>
        <dbReference type="EMBL" id="AOY78155.1"/>
    </source>
</evidence>
<name>A0AAC9RPX9_9CLOT</name>
<reference evidence="5 7" key="2">
    <citation type="submission" date="2017-03" db="EMBL/GenBank/DDBJ databases">
        <title>Complete sequence of Clostridium formicaceticum DSM 92.</title>
        <authorList>
            <person name="Poehlein A."/>
            <person name="Karl M."/>
            <person name="Bengelsdorf F.R."/>
            <person name="Duerre P."/>
            <person name="Daniel R."/>
        </authorList>
    </citation>
    <scope>NUCLEOTIDE SEQUENCE [LARGE SCALE GENOMIC DNA]</scope>
    <source>
        <strain evidence="5 7">DSM 92</strain>
    </source>
</reference>
<organism evidence="5 7">
    <name type="scientific">Clostridium formicaceticum</name>
    <dbReference type="NCBI Taxonomy" id="1497"/>
    <lineage>
        <taxon>Bacteria</taxon>
        <taxon>Bacillati</taxon>
        <taxon>Bacillota</taxon>
        <taxon>Clostridia</taxon>
        <taxon>Eubacteriales</taxon>
        <taxon>Clostridiaceae</taxon>
        <taxon>Clostridium</taxon>
    </lineage>
</organism>
<evidence type="ECO:0000313" key="5">
    <source>
        <dbReference type="EMBL" id="ARE88808.1"/>
    </source>
</evidence>
<protein>
    <recommendedName>
        <fullName evidence="8">Motility associated factor glycosyltransferase family protein</fullName>
    </recommendedName>
</protein>
<accession>A0AAC9RPX9</accession>
<dbReference type="KEGG" id="cfm:BJL90_21190"/>
<keyword evidence="1" id="KW-0812">Transmembrane</keyword>
<keyword evidence="6" id="KW-1185">Reference proteome</keyword>
<gene>
    <name evidence="4" type="ORF">BJL90_21190</name>
    <name evidence="5" type="ORF">CLFO_32140</name>
</gene>
<dbReference type="Proteomes" id="UP000177894">
    <property type="component" value="Chromosome"/>
</dbReference>
<dbReference type="EMBL" id="CP020559">
    <property type="protein sequence ID" value="ARE88808.1"/>
    <property type="molecule type" value="Genomic_DNA"/>
</dbReference>
<evidence type="ECO:0000259" key="2">
    <source>
        <dbReference type="Pfam" id="PF01973"/>
    </source>
</evidence>
<keyword evidence="1" id="KW-1133">Transmembrane helix</keyword>
<dbReference type="PANTHER" id="PTHR41786">
    <property type="entry name" value="MOTILITY ACCESSORY FACTOR MAF"/>
    <property type="match status" value="1"/>
</dbReference>
<evidence type="ECO:0000313" key="7">
    <source>
        <dbReference type="Proteomes" id="UP000192478"/>
    </source>
</evidence>
<evidence type="ECO:0000259" key="3">
    <source>
        <dbReference type="Pfam" id="PF20157"/>
    </source>
</evidence>
<keyword evidence="1" id="KW-0472">Membrane</keyword>
<sequence>MIVAKENETKEMFHRNLQFLNPWLRESVLQVDERALWKRVKVSYNNEGYPICRYDEGERSLQVTSIDPLQEAKKWCGGIATQGAGAIFMYGCGFGYALFEIFAQKQTHTLVIVFEENIYLFTAMLHYFDLEPIIRTQKIVFLIGDIQHFAKAFDRLFFSIAFANCTSPVLAFTLMAQRNFKVQYMKIHQYIFSQLGLFVFYIGNDHLDNLIGLHNLLANMKEIVLNPYISCLKDKYKNVPAFIIANGPSLDKNIQQLRKIQDKGLILSTESAIIPLMKNHIPPDILTIIERTKYTYTYHFENILYPKDMALLSLGLIDQQVYPSFPGAKIPIFRNQEAINQWINKHVGDGSALDAGANVSHLALELAVYLGANPIVFVGQDYAYGPEGVTHSKDAVYLQEKGKRARDLLKSKPIVYVESNEGRMIPSNQLWVDFKEGLEKKIATHAHKTFINATEGGAKIKGTKCQQLADVIQGYCRKSIAYPVYKLINDEKTKISMQERKEGLRKFIKSVEEYIASFRDLSREAARGKLTCREMIRLSQDKDSKGHQNILEKAYHKHMNTYQLFIADDLHRCFSQQVIFVYFYLINRLGVIDTPEKITEVFEIQHSFFHHLNIICQSVSIYLEEAIGPLEELLEAVETIEERG</sequence>
<dbReference type="InterPro" id="IPR002826">
    <property type="entry name" value="MptE-like"/>
</dbReference>
<dbReference type="Pfam" id="PF01973">
    <property type="entry name" value="MptE-like"/>
    <property type="match status" value="1"/>
</dbReference>
<evidence type="ECO:0000313" key="6">
    <source>
        <dbReference type="Proteomes" id="UP000177894"/>
    </source>
</evidence>
<evidence type="ECO:0008006" key="8">
    <source>
        <dbReference type="Google" id="ProtNLM"/>
    </source>
</evidence>
<dbReference type="RefSeq" id="WP_070972824.1">
    <property type="nucleotide sequence ID" value="NZ_CP017603.1"/>
</dbReference>